<protein>
    <submittedName>
        <fullName evidence="1">Uncharacterized protein</fullName>
    </submittedName>
</protein>
<organism evidence="1 2">
    <name type="scientific">Mycobacterium persicum</name>
    <dbReference type="NCBI Taxonomy" id="1487726"/>
    <lineage>
        <taxon>Bacteria</taxon>
        <taxon>Bacillati</taxon>
        <taxon>Actinomycetota</taxon>
        <taxon>Actinomycetes</taxon>
        <taxon>Mycobacteriales</taxon>
        <taxon>Mycobacteriaceae</taxon>
        <taxon>Mycobacterium</taxon>
    </lineage>
</organism>
<dbReference type="RefSeq" id="WP_075510367.1">
    <property type="nucleotide sequence ID" value="NZ_UPHK01000096.1"/>
</dbReference>
<evidence type="ECO:0000313" key="1">
    <source>
        <dbReference type="EMBL" id="VBA32916.1"/>
    </source>
</evidence>
<accession>A0ABY6RSG5</accession>
<evidence type="ECO:0000313" key="2">
    <source>
        <dbReference type="Proteomes" id="UP000271464"/>
    </source>
</evidence>
<dbReference type="InterPro" id="IPR021226">
    <property type="entry name" value="Phage_gene29"/>
</dbReference>
<dbReference type="Pfam" id="PF10910">
    <property type="entry name" value="Phage_gene29"/>
    <property type="match status" value="1"/>
</dbReference>
<dbReference type="EMBL" id="UPHM01000169">
    <property type="protein sequence ID" value="VBA32916.1"/>
    <property type="molecule type" value="Genomic_DNA"/>
</dbReference>
<gene>
    <name evidence="1" type="ORF">LAUMK4_05826</name>
</gene>
<sequence length="152" mass="17106">MIAQTIPPDFKEFTKGLPTRDNCDLSDPYQMFLWMFVALPYVKGGPLIMPIDYYQFVSKRLHDLGAMLQCPSCGHTNAPLLKYQAPLATDPNWMTSPGKWVPVDTPDNDVRPPAAKAADQLMTQQQAELLKELLGRLTPEQRKALIDSENES</sequence>
<reference evidence="1 2" key="1">
    <citation type="submission" date="2018-09" db="EMBL/GenBank/DDBJ databases">
        <authorList>
            <person name="Tagini F."/>
        </authorList>
    </citation>
    <scope>NUCLEOTIDE SEQUENCE [LARGE SCALE GENOMIC DNA]</scope>
    <source>
        <strain evidence="1 2">MK4</strain>
    </source>
</reference>
<dbReference type="Proteomes" id="UP000271464">
    <property type="component" value="Unassembled WGS sequence"/>
</dbReference>
<comment type="caution">
    <text evidence="1">The sequence shown here is derived from an EMBL/GenBank/DDBJ whole genome shotgun (WGS) entry which is preliminary data.</text>
</comment>
<keyword evidence="2" id="KW-1185">Reference proteome</keyword>
<proteinExistence type="predicted"/>
<name>A0ABY6RSG5_9MYCO</name>